<evidence type="ECO:0000256" key="6">
    <source>
        <dbReference type="ARBA" id="ARBA00022844"/>
    </source>
</evidence>
<keyword evidence="7" id="KW-0804">Transcription</keyword>
<sequence>MDTIESLVEELELENKREAAADPTTRQVLGLVEDFLKHHRVLCYGGTAINNLLPEHEQFYDFDEEVPDYDFFSETPQEHAMMIADNISALKIPNVEVKPGMHLGTFKVFSEFQGVADVTYLENKIFDRLWKEDIVRHGIHYVSPNFLRMSMYLELSRPKGDVSRWTKVYKRLQLLNKHYPLTCPAKIKVGTELDEDQKKEVIHLLKTHPIVLLGFSAAEVHAKRTHWTTPVTLLAEAPTIEAITKGKATHVTEGNELIPKRTDFMDENGLVKIRFYETQACHSYHRTADGIHVASIPTLLQFFYAYMYTNAPEDELTRILCVAQRLVDLADHGSREFALLTPKECLGHQETLIDMKKHRSDLYARVSKDKESPEYLASFFNYTPGDKTRRRKIRDLLKKTLKR</sequence>
<protein>
    <recommendedName>
        <fullName evidence="8">Poly(A) polymerase catalytic subunit domain-containing protein</fullName>
    </recommendedName>
</protein>
<evidence type="ECO:0000256" key="7">
    <source>
        <dbReference type="ARBA" id="ARBA00023163"/>
    </source>
</evidence>
<accession>A0A6C0M2G0</accession>
<proteinExistence type="predicted"/>
<feature type="domain" description="Poly(A) polymerase catalytic subunit" evidence="8">
    <location>
        <begin position="32"/>
        <end position="159"/>
    </location>
</feature>
<evidence type="ECO:0000313" key="9">
    <source>
        <dbReference type="EMBL" id="QHU36445.1"/>
    </source>
</evidence>
<dbReference type="GO" id="GO:0016740">
    <property type="term" value="F:transferase activity"/>
    <property type="evidence" value="ECO:0007669"/>
    <property type="project" value="UniProtKB-KW"/>
</dbReference>
<evidence type="ECO:0000256" key="1">
    <source>
        <dbReference type="ARBA" id="ARBA00004328"/>
    </source>
</evidence>
<keyword evidence="3" id="KW-0808">Transferase</keyword>
<keyword evidence="5" id="KW-0067">ATP-binding</keyword>
<evidence type="ECO:0000256" key="3">
    <source>
        <dbReference type="ARBA" id="ARBA00022679"/>
    </source>
</evidence>
<evidence type="ECO:0000256" key="4">
    <source>
        <dbReference type="ARBA" id="ARBA00022741"/>
    </source>
</evidence>
<dbReference type="GO" id="GO:0006397">
    <property type="term" value="P:mRNA processing"/>
    <property type="evidence" value="ECO:0007669"/>
    <property type="project" value="UniProtKB-KW"/>
</dbReference>
<dbReference type="EMBL" id="MN740639">
    <property type="protein sequence ID" value="QHU36445.1"/>
    <property type="molecule type" value="Genomic_DNA"/>
</dbReference>
<organism evidence="9">
    <name type="scientific">viral metagenome</name>
    <dbReference type="NCBI Taxonomy" id="1070528"/>
    <lineage>
        <taxon>unclassified sequences</taxon>
        <taxon>metagenomes</taxon>
        <taxon>organismal metagenomes</taxon>
    </lineage>
</organism>
<evidence type="ECO:0000259" key="8">
    <source>
        <dbReference type="Pfam" id="PF19244"/>
    </source>
</evidence>
<keyword evidence="6" id="KW-0946">Virion</keyword>
<comment type="subcellular location">
    <subcellularLocation>
        <location evidence="1">Virion</location>
    </subcellularLocation>
</comment>
<dbReference type="GO" id="GO:0044423">
    <property type="term" value="C:virion component"/>
    <property type="evidence" value="ECO:0007669"/>
    <property type="project" value="UniProtKB-KW"/>
</dbReference>
<dbReference type="Pfam" id="PF19244">
    <property type="entry name" value="Poly_A_pol_cat"/>
    <property type="match status" value="1"/>
</dbReference>
<dbReference type="InterPro" id="IPR045355">
    <property type="entry name" value="PolyA_pol_cat_su"/>
</dbReference>
<reference evidence="9" key="1">
    <citation type="journal article" date="2020" name="Nature">
        <title>Giant virus diversity and host interactions through global metagenomics.</title>
        <authorList>
            <person name="Schulz F."/>
            <person name="Roux S."/>
            <person name="Paez-Espino D."/>
            <person name="Jungbluth S."/>
            <person name="Walsh D.A."/>
            <person name="Denef V.J."/>
            <person name="McMahon K.D."/>
            <person name="Konstantinidis K.T."/>
            <person name="Eloe-Fadrosh E.A."/>
            <person name="Kyrpides N.C."/>
            <person name="Woyke T."/>
        </authorList>
    </citation>
    <scope>NUCLEOTIDE SEQUENCE</scope>
    <source>
        <strain evidence="9">GVMAG-S-1035231-58</strain>
    </source>
</reference>
<evidence type="ECO:0000256" key="2">
    <source>
        <dbReference type="ARBA" id="ARBA00022664"/>
    </source>
</evidence>
<keyword evidence="4" id="KW-0547">Nucleotide-binding</keyword>
<dbReference type="AlphaFoldDB" id="A0A6C0M2G0"/>
<keyword evidence="2" id="KW-0507">mRNA processing</keyword>
<name>A0A6C0M2G0_9ZZZZ</name>
<dbReference type="GO" id="GO:0005524">
    <property type="term" value="F:ATP binding"/>
    <property type="evidence" value="ECO:0007669"/>
    <property type="project" value="UniProtKB-KW"/>
</dbReference>
<evidence type="ECO:0000256" key="5">
    <source>
        <dbReference type="ARBA" id="ARBA00022840"/>
    </source>
</evidence>